<gene>
    <name evidence="2" type="ORF">K9W46_10170</name>
</gene>
<dbReference type="AlphaFoldDB" id="A0A9Y1BPT5"/>
<dbReference type="EMBL" id="CP084167">
    <property type="protein sequence ID" value="UJG42741.1"/>
    <property type="molecule type" value="Genomic_DNA"/>
</dbReference>
<keyword evidence="1" id="KW-0812">Transmembrane</keyword>
<protein>
    <submittedName>
        <fullName evidence="2">Uncharacterized protein</fullName>
    </submittedName>
</protein>
<accession>A0A9Y1BPT5</accession>
<reference evidence="2" key="1">
    <citation type="journal article" date="2022" name="Nat. Microbiol.">
        <title>Unique mobile elements and scalable gene flow at the prokaryote-eukaryote boundary revealed by circularized Asgard archaea genomes.</title>
        <authorList>
            <person name="Wu F."/>
            <person name="Speth D.R."/>
            <person name="Philosof A."/>
            <person name="Cremiere A."/>
            <person name="Narayanan A."/>
            <person name="Barco R.A."/>
            <person name="Connon S.A."/>
            <person name="Amend J.P."/>
            <person name="Antoshechkin I.A."/>
            <person name="Orphan V.J."/>
        </authorList>
    </citation>
    <scope>NUCLEOTIDE SEQUENCE</scope>
    <source>
        <strain evidence="2">PR6</strain>
    </source>
</reference>
<organism evidence="2">
    <name type="scientific">Candidatus Heimdallarchaeum endolithica</name>
    <dbReference type="NCBI Taxonomy" id="2876572"/>
    <lineage>
        <taxon>Archaea</taxon>
        <taxon>Promethearchaeati</taxon>
        <taxon>Candidatus Heimdallarchaeota</taxon>
        <taxon>Candidatus Heimdallarchaeia (ex Rinke et al. 2021) (nom. nud.)</taxon>
        <taxon>Candidatus Heimdallarchaeales</taxon>
        <taxon>Candidatus Heimdallarchaeaceae</taxon>
        <taxon>Candidatus Heimdallarchaeum</taxon>
    </lineage>
</organism>
<feature type="transmembrane region" description="Helical" evidence="1">
    <location>
        <begin position="20"/>
        <end position="45"/>
    </location>
</feature>
<dbReference type="Proteomes" id="UP001200513">
    <property type="component" value="Chromosome"/>
</dbReference>
<keyword evidence="1" id="KW-0472">Membrane</keyword>
<evidence type="ECO:0000313" key="2">
    <source>
        <dbReference type="EMBL" id="UJG42741.1"/>
    </source>
</evidence>
<proteinExistence type="predicted"/>
<evidence type="ECO:0000256" key="1">
    <source>
        <dbReference type="SAM" id="Phobius"/>
    </source>
</evidence>
<name>A0A9Y1BPT5_9ARCH</name>
<keyword evidence="1" id="KW-1133">Transmembrane helix</keyword>
<sequence length="58" mass="6734">MKNIIKNFKLILKNKKGSPILEEILLIGIAIFIFIIVFTVVSSMIDWAEENIKDFFFS</sequence>